<dbReference type="RefSeq" id="WP_286137078.1">
    <property type="nucleotide sequence ID" value="NZ_BRPL01000004.1"/>
</dbReference>
<organism evidence="4 5">
    <name type="scientific">Philodulcilactobacillus myokoensis</name>
    <dbReference type="NCBI Taxonomy" id="2929573"/>
    <lineage>
        <taxon>Bacteria</taxon>
        <taxon>Bacillati</taxon>
        <taxon>Bacillota</taxon>
        <taxon>Bacilli</taxon>
        <taxon>Lactobacillales</taxon>
        <taxon>Lactobacillaceae</taxon>
        <taxon>Philodulcilactobacillus</taxon>
    </lineage>
</organism>
<evidence type="ECO:0000259" key="3">
    <source>
        <dbReference type="Pfam" id="PF01966"/>
    </source>
</evidence>
<dbReference type="InterPro" id="IPR006674">
    <property type="entry name" value="HD_domain"/>
</dbReference>
<proteinExistence type="predicted"/>
<evidence type="ECO:0000256" key="1">
    <source>
        <dbReference type="ARBA" id="ARBA00022801"/>
    </source>
</evidence>
<evidence type="ECO:0000256" key="2">
    <source>
        <dbReference type="SAM" id="MobiDB-lite"/>
    </source>
</evidence>
<dbReference type="InterPro" id="IPR012340">
    <property type="entry name" value="NA-bd_OB-fold"/>
</dbReference>
<protein>
    <submittedName>
        <fullName evidence="4">CMP-binding factor</fullName>
    </submittedName>
</protein>
<dbReference type="Gene3D" id="1.10.3210.10">
    <property type="entry name" value="Hypothetical protein af1432"/>
    <property type="match status" value="1"/>
</dbReference>
<dbReference type="AlphaFoldDB" id="A0A9W6ESY5"/>
<dbReference type="SUPFAM" id="SSF109604">
    <property type="entry name" value="HD-domain/PDEase-like"/>
    <property type="match status" value="1"/>
</dbReference>
<feature type="compositionally biased region" description="Basic and acidic residues" evidence="2">
    <location>
        <begin position="326"/>
        <end position="338"/>
    </location>
</feature>
<dbReference type="EMBL" id="BRPL01000004">
    <property type="protein sequence ID" value="GLB47541.1"/>
    <property type="molecule type" value="Genomic_DNA"/>
</dbReference>
<gene>
    <name evidence="4" type="primary">cbf</name>
    <name evidence="4" type="ORF">WR164_15200</name>
</gene>
<keyword evidence="1" id="KW-0378">Hydrolase</keyword>
<keyword evidence="5" id="KW-1185">Reference proteome</keyword>
<dbReference type="InterPro" id="IPR050798">
    <property type="entry name" value="YhaM_exoribonuc/phosphodiest"/>
</dbReference>
<dbReference type="InterPro" id="IPR003607">
    <property type="entry name" value="HD/PDEase_dom"/>
</dbReference>
<feature type="region of interest" description="Disordered" evidence="2">
    <location>
        <begin position="316"/>
        <end position="338"/>
    </location>
</feature>
<dbReference type="Pfam" id="PF01966">
    <property type="entry name" value="HD"/>
    <property type="match status" value="1"/>
</dbReference>
<dbReference type="CDD" id="cd00077">
    <property type="entry name" value="HDc"/>
    <property type="match status" value="1"/>
</dbReference>
<reference evidence="4" key="1">
    <citation type="submission" date="2022-07" db="EMBL/GenBank/DDBJ databases">
        <authorList>
            <person name="Kouya T."/>
            <person name="Ishiyama Y."/>
        </authorList>
    </citation>
    <scope>NUCLEOTIDE SEQUENCE</scope>
    <source>
        <strain evidence="4">WR16-4</strain>
    </source>
</reference>
<name>A0A9W6ESY5_9LACO</name>
<dbReference type="PANTHER" id="PTHR37294:SF1">
    <property type="entry name" value="3'-5' EXORIBONUCLEASE YHAM"/>
    <property type="match status" value="1"/>
</dbReference>
<comment type="caution">
    <text evidence="4">The sequence shown here is derived from an EMBL/GenBank/DDBJ whole genome shotgun (WGS) entry which is preliminary data.</text>
</comment>
<evidence type="ECO:0000313" key="5">
    <source>
        <dbReference type="Proteomes" id="UP001144204"/>
    </source>
</evidence>
<evidence type="ECO:0000313" key="4">
    <source>
        <dbReference type="EMBL" id="GLB47541.1"/>
    </source>
</evidence>
<dbReference type="Proteomes" id="UP001144204">
    <property type="component" value="Unassembled WGS sequence"/>
</dbReference>
<sequence length="338" mass="38746">MQLKDLKAGVRFTGKALLKEVQIKRKKDGDLFAHLQIQDGHHLNHMMVWKVTEQQGIQLSSAKGKVLAIKDADVNPFNDQLQLTVNDMKNIKVVERQNDDKSTWSGTYLVHAPVSSKVMRDYFQKQLKEIKKVYPEFDIIINYIMKHYAHDFLAHPAAKSMHHSFLGGLAYHEYRMLKDLNRLQNPKIGKPLYHHVDINMDRAAIILHDIGKTKEMGTAENPDYTILGTLSSHITICFDWIKEACDQNGIDSHQESIELLRHIILAHHGRKEWGSPVVPATEDAMLVHLIDLMDSHMEMFEEAYVDQDANTLGNRNFGLQNVTPFKKPENPDGSLKRD</sequence>
<reference evidence="4" key="2">
    <citation type="journal article" date="2023" name="PLoS ONE">
        <title>Philodulcilactobacillus myokoensis gen. nov., sp. nov., a fructophilic, acidophilic, and agar-phobic lactic acid bacterium isolated from fermented vegetable extracts.</title>
        <authorList>
            <person name="Kouya T."/>
            <person name="Ishiyama Y."/>
            <person name="Ohashi S."/>
            <person name="Kumakubo R."/>
            <person name="Yamazaki T."/>
            <person name="Otaki T."/>
        </authorList>
    </citation>
    <scope>NUCLEOTIDE SEQUENCE</scope>
    <source>
        <strain evidence="4">WR16-4</strain>
    </source>
</reference>
<dbReference type="GO" id="GO:0031125">
    <property type="term" value="P:rRNA 3'-end processing"/>
    <property type="evidence" value="ECO:0007669"/>
    <property type="project" value="TreeGrafter"/>
</dbReference>
<feature type="domain" description="HD" evidence="3">
    <location>
        <begin position="196"/>
        <end position="292"/>
    </location>
</feature>
<accession>A0A9W6ESY5</accession>
<dbReference type="GO" id="GO:0016787">
    <property type="term" value="F:hydrolase activity"/>
    <property type="evidence" value="ECO:0007669"/>
    <property type="project" value="UniProtKB-KW"/>
</dbReference>
<dbReference type="Gene3D" id="2.40.50.140">
    <property type="entry name" value="Nucleic acid-binding proteins"/>
    <property type="match status" value="1"/>
</dbReference>
<dbReference type="PANTHER" id="PTHR37294">
    <property type="entry name" value="3'-5' EXORIBONUCLEASE YHAM"/>
    <property type="match status" value="1"/>
</dbReference>